<protein>
    <submittedName>
        <fullName evidence="2">Uncharacterized protein</fullName>
    </submittedName>
</protein>
<organism evidence="2 3">
    <name type="scientific">Coleophoma cylindrospora</name>
    <dbReference type="NCBI Taxonomy" id="1849047"/>
    <lineage>
        <taxon>Eukaryota</taxon>
        <taxon>Fungi</taxon>
        <taxon>Dikarya</taxon>
        <taxon>Ascomycota</taxon>
        <taxon>Pezizomycotina</taxon>
        <taxon>Leotiomycetes</taxon>
        <taxon>Helotiales</taxon>
        <taxon>Dermateaceae</taxon>
        <taxon>Coleophoma</taxon>
    </lineage>
</organism>
<keyword evidence="3" id="KW-1185">Reference proteome</keyword>
<feature type="region of interest" description="Disordered" evidence="1">
    <location>
        <begin position="1"/>
        <end position="34"/>
    </location>
</feature>
<feature type="region of interest" description="Disordered" evidence="1">
    <location>
        <begin position="47"/>
        <end position="174"/>
    </location>
</feature>
<feature type="compositionally biased region" description="Basic residues" evidence="1">
    <location>
        <begin position="121"/>
        <end position="130"/>
    </location>
</feature>
<feature type="compositionally biased region" description="Acidic residues" evidence="1">
    <location>
        <begin position="59"/>
        <end position="69"/>
    </location>
</feature>
<gene>
    <name evidence="2" type="ORF">BP6252_12542</name>
</gene>
<accession>A0A3D8QC68</accession>
<evidence type="ECO:0000256" key="1">
    <source>
        <dbReference type="SAM" id="MobiDB-lite"/>
    </source>
</evidence>
<reference evidence="2 3" key="1">
    <citation type="journal article" date="2018" name="IMA Fungus">
        <title>IMA Genome-F 9: Draft genome sequence of Annulohypoxylon stygium, Aspergillus mulundensis, Berkeleyomyces basicola (syn. Thielaviopsis basicola), Ceratocystis smalleyi, two Cercospora beticola strains, Coleophoma cylindrospora, Fusarium fracticaudum, Phialophora cf. hyalina, and Morchella septimelata.</title>
        <authorList>
            <person name="Wingfield B.D."/>
            <person name="Bills G.F."/>
            <person name="Dong Y."/>
            <person name="Huang W."/>
            <person name="Nel W.J."/>
            <person name="Swalarsk-Parry B.S."/>
            <person name="Vaghefi N."/>
            <person name="Wilken P.M."/>
            <person name="An Z."/>
            <person name="de Beer Z.W."/>
            <person name="De Vos L."/>
            <person name="Chen L."/>
            <person name="Duong T.A."/>
            <person name="Gao Y."/>
            <person name="Hammerbacher A."/>
            <person name="Kikkert J.R."/>
            <person name="Li Y."/>
            <person name="Li H."/>
            <person name="Li K."/>
            <person name="Li Q."/>
            <person name="Liu X."/>
            <person name="Ma X."/>
            <person name="Naidoo K."/>
            <person name="Pethybridge S.J."/>
            <person name="Sun J."/>
            <person name="Steenkamp E.T."/>
            <person name="van der Nest M.A."/>
            <person name="van Wyk S."/>
            <person name="Wingfield M.J."/>
            <person name="Xiong C."/>
            <person name="Yue Q."/>
            <person name="Zhang X."/>
        </authorList>
    </citation>
    <scope>NUCLEOTIDE SEQUENCE [LARGE SCALE GENOMIC DNA]</scope>
    <source>
        <strain evidence="2 3">BP6252</strain>
    </source>
</reference>
<evidence type="ECO:0000313" key="2">
    <source>
        <dbReference type="EMBL" id="RDW59455.1"/>
    </source>
</evidence>
<evidence type="ECO:0000313" key="3">
    <source>
        <dbReference type="Proteomes" id="UP000256645"/>
    </source>
</evidence>
<dbReference type="AlphaFoldDB" id="A0A3D8QC68"/>
<name>A0A3D8QC68_9HELO</name>
<dbReference type="Proteomes" id="UP000256645">
    <property type="component" value="Unassembled WGS sequence"/>
</dbReference>
<comment type="caution">
    <text evidence="2">The sequence shown here is derived from an EMBL/GenBank/DDBJ whole genome shotgun (WGS) entry which is preliminary data.</text>
</comment>
<dbReference type="OrthoDB" id="10544434at2759"/>
<feature type="compositionally biased region" description="Basic and acidic residues" evidence="1">
    <location>
        <begin position="85"/>
        <end position="120"/>
    </location>
</feature>
<sequence>MSESVSDQWGNRPLNDDDLEIVGQRLRSPRHRLKSRLATYFEGYMEFVEMPPSPSPTESDTDDMTESTEDERQSHPRSMSPPSEPSREQRKMDDHGVQRDNVDAHEYAILRRQLHTESKRNRPKKNRGFRSSRASKPLRKIHTSSRISKCNHPMLTRAQARSSRKKPLRKLDER</sequence>
<proteinExistence type="predicted"/>
<dbReference type="EMBL" id="PDLM01000016">
    <property type="protein sequence ID" value="RDW59455.1"/>
    <property type="molecule type" value="Genomic_DNA"/>
</dbReference>